<proteinExistence type="predicted"/>
<dbReference type="EMBL" id="QGKX02001521">
    <property type="protein sequence ID" value="KAF3512680.1"/>
    <property type="molecule type" value="Genomic_DNA"/>
</dbReference>
<dbReference type="Proteomes" id="UP000712600">
    <property type="component" value="Unassembled WGS sequence"/>
</dbReference>
<sequence>MVVVVLAASAHRKVKTMLHGGAADDDDERGTSGLVAAVCLGGHRLIVLKQGEFKKASLHHASLLRSTRDLPIASRVEEQGNVVLDSFSLEGLDLWVGSEWRRVERNSFSWGFDSSYPAGSDVLLLVHEVLFGLLLTTTSTCGRGLGVNNGGLGISSGGLDFVSGRLDFVNGSLARWRRLNKLYCVVFLAGGVGLKDEEYEVAEVDGKKFRCRVNFFY</sequence>
<protein>
    <submittedName>
        <fullName evidence="1">Uncharacterized protein</fullName>
    </submittedName>
</protein>
<name>A0A8S9PBY2_BRACR</name>
<dbReference type="AlphaFoldDB" id="A0A8S9PBY2"/>
<evidence type="ECO:0000313" key="2">
    <source>
        <dbReference type="Proteomes" id="UP000712600"/>
    </source>
</evidence>
<evidence type="ECO:0000313" key="1">
    <source>
        <dbReference type="EMBL" id="KAF3512680.1"/>
    </source>
</evidence>
<accession>A0A8S9PBY2</accession>
<gene>
    <name evidence="1" type="ORF">F2Q69_00007193</name>
</gene>
<comment type="caution">
    <text evidence="1">The sequence shown here is derived from an EMBL/GenBank/DDBJ whole genome shotgun (WGS) entry which is preliminary data.</text>
</comment>
<reference evidence="1" key="1">
    <citation type="submission" date="2019-12" db="EMBL/GenBank/DDBJ databases">
        <title>Genome sequencing and annotation of Brassica cretica.</title>
        <authorList>
            <person name="Studholme D.J."/>
            <person name="Sarris P."/>
        </authorList>
    </citation>
    <scope>NUCLEOTIDE SEQUENCE</scope>
    <source>
        <strain evidence="1">PFS-109/04</strain>
        <tissue evidence="1">Leaf</tissue>
    </source>
</reference>
<organism evidence="1 2">
    <name type="scientific">Brassica cretica</name>
    <name type="common">Mustard</name>
    <dbReference type="NCBI Taxonomy" id="69181"/>
    <lineage>
        <taxon>Eukaryota</taxon>
        <taxon>Viridiplantae</taxon>
        <taxon>Streptophyta</taxon>
        <taxon>Embryophyta</taxon>
        <taxon>Tracheophyta</taxon>
        <taxon>Spermatophyta</taxon>
        <taxon>Magnoliopsida</taxon>
        <taxon>eudicotyledons</taxon>
        <taxon>Gunneridae</taxon>
        <taxon>Pentapetalae</taxon>
        <taxon>rosids</taxon>
        <taxon>malvids</taxon>
        <taxon>Brassicales</taxon>
        <taxon>Brassicaceae</taxon>
        <taxon>Brassiceae</taxon>
        <taxon>Brassica</taxon>
    </lineage>
</organism>